<reference evidence="2" key="1">
    <citation type="submission" date="2023-11" db="EMBL/GenBank/DDBJ databases">
        <title>Genome assemblies of two species of porcelain crab, Petrolisthes cinctipes and Petrolisthes manimaculis (Anomura: Porcellanidae).</title>
        <authorList>
            <person name="Angst P."/>
        </authorList>
    </citation>
    <scope>NUCLEOTIDE SEQUENCE</scope>
    <source>
        <strain evidence="2">PB745_02</strain>
        <tissue evidence="2">Gill</tissue>
    </source>
</reference>
<evidence type="ECO:0000313" key="2">
    <source>
        <dbReference type="EMBL" id="KAK4298894.1"/>
    </source>
</evidence>
<evidence type="ECO:0000313" key="3">
    <source>
        <dbReference type="Proteomes" id="UP001292094"/>
    </source>
</evidence>
<keyword evidence="3" id="KW-1185">Reference proteome</keyword>
<dbReference type="Proteomes" id="UP001292094">
    <property type="component" value="Unassembled WGS sequence"/>
</dbReference>
<proteinExistence type="predicted"/>
<dbReference type="AlphaFoldDB" id="A0AAE1TXN3"/>
<dbReference type="EMBL" id="JAWZYT010003349">
    <property type="protein sequence ID" value="KAK4298894.1"/>
    <property type="molecule type" value="Genomic_DNA"/>
</dbReference>
<sequence>MEATGAKDTDAFAGEVIKTQVDGDEFARQNSVGYPLGRPPDDDNSSLRSGAITAGNGSMRTAGHPYLLMTREPTLHSGILGILKALTAEFSGILKALTAEFSGISG</sequence>
<protein>
    <submittedName>
        <fullName evidence="2">Uncharacterized protein</fullName>
    </submittedName>
</protein>
<evidence type="ECO:0000256" key="1">
    <source>
        <dbReference type="SAM" id="MobiDB-lite"/>
    </source>
</evidence>
<organism evidence="2 3">
    <name type="scientific">Petrolisthes manimaculis</name>
    <dbReference type="NCBI Taxonomy" id="1843537"/>
    <lineage>
        <taxon>Eukaryota</taxon>
        <taxon>Metazoa</taxon>
        <taxon>Ecdysozoa</taxon>
        <taxon>Arthropoda</taxon>
        <taxon>Crustacea</taxon>
        <taxon>Multicrustacea</taxon>
        <taxon>Malacostraca</taxon>
        <taxon>Eumalacostraca</taxon>
        <taxon>Eucarida</taxon>
        <taxon>Decapoda</taxon>
        <taxon>Pleocyemata</taxon>
        <taxon>Anomura</taxon>
        <taxon>Galatheoidea</taxon>
        <taxon>Porcellanidae</taxon>
        <taxon>Petrolisthes</taxon>
    </lineage>
</organism>
<comment type="caution">
    <text evidence="2">The sequence shown here is derived from an EMBL/GenBank/DDBJ whole genome shotgun (WGS) entry which is preliminary data.</text>
</comment>
<feature type="region of interest" description="Disordered" evidence="1">
    <location>
        <begin position="28"/>
        <end position="62"/>
    </location>
</feature>
<accession>A0AAE1TXN3</accession>
<gene>
    <name evidence="2" type="ORF">Pmani_028796</name>
</gene>
<name>A0AAE1TXN3_9EUCA</name>